<keyword evidence="4" id="KW-0067">ATP-binding</keyword>
<organism evidence="7 8">
    <name type="scientific">Dialister hominis</name>
    <dbReference type="NCBI Taxonomy" id="2582419"/>
    <lineage>
        <taxon>Bacteria</taxon>
        <taxon>Bacillati</taxon>
        <taxon>Bacillota</taxon>
        <taxon>Negativicutes</taxon>
        <taxon>Veillonellales</taxon>
        <taxon>Veillonellaceae</taxon>
        <taxon>Dialister</taxon>
    </lineage>
</organism>
<comment type="similarity">
    <text evidence="6">Belongs to the FtsA/MreB family.</text>
</comment>
<keyword evidence="8" id="KW-1185">Reference proteome</keyword>
<dbReference type="Pfam" id="PF06723">
    <property type="entry name" value="MreB_Mbl"/>
    <property type="match status" value="1"/>
</dbReference>
<evidence type="ECO:0000256" key="1">
    <source>
        <dbReference type="ARBA" id="ARBA00004496"/>
    </source>
</evidence>
<keyword evidence="3" id="KW-0547">Nucleotide-binding</keyword>
<gene>
    <name evidence="7" type="primary">mreBH</name>
    <name evidence="7" type="ORF">Dia5BBH33_07740</name>
</gene>
<proteinExistence type="inferred from homology"/>
<dbReference type="GO" id="GO:0005737">
    <property type="term" value="C:cytoplasm"/>
    <property type="evidence" value="ECO:0007669"/>
    <property type="project" value="UniProtKB-SubCell"/>
</dbReference>
<dbReference type="EMBL" id="AP019697">
    <property type="protein sequence ID" value="BBK24839.1"/>
    <property type="molecule type" value="Genomic_DNA"/>
</dbReference>
<evidence type="ECO:0000256" key="4">
    <source>
        <dbReference type="ARBA" id="ARBA00022840"/>
    </source>
</evidence>
<dbReference type="PANTHER" id="PTHR42749:SF1">
    <property type="entry name" value="CELL SHAPE-DETERMINING PROTEIN MREB"/>
    <property type="match status" value="1"/>
</dbReference>
<dbReference type="OrthoDB" id="9768127at2"/>
<accession>A0A8D4UU33</accession>
<sequence>MKAFSALTNKLGIDLGSSQVRIFRDDRVVLEESSVAVVDNINGRVLGFGTDALIRYHEEPENHYLAWPVKNGSIADYNIAKSMLRYFINKALHHSVSRPSVMIAVPCETSSVARHALVDALMHAGARQVYLIASPAAAAIGADFNLENSSTILSMVIGRDVTNVGLYCCGGIVSQVGDAFGGHNIDVGICQYLQDKYNVLIGIEQAEKLKSEVISLTRGGNQDTFTIRGRRISDGVEVVIELSLEELSPVMKKIMKPVLSSVKRAIAEATPDMAGDLLKNGLLLSGGSALLSGLKDWLSFELGIPVLVPDNPADIISEGCLKAFDKQKHLSLLIENGEKYYGGA</sequence>
<dbReference type="InterPro" id="IPR043129">
    <property type="entry name" value="ATPase_NBD"/>
</dbReference>
<dbReference type="Proteomes" id="UP000320585">
    <property type="component" value="Chromosome"/>
</dbReference>
<evidence type="ECO:0000313" key="7">
    <source>
        <dbReference type="EMBL" id="BBK24839.1"/>
    </source>
</evidence>
<evidence type="ECO:0000256" key="6">
    <source>
        <dbReference type="ARBA" id="ARBA00023458"/>
    </source>
</evidence>
<dbReference type="InterPro" id="IPR004753">
    <property type="entry name" value="MreB"/>
</dbReference>
<dbReference type="GO" id="GO:0000902">
    <property type="term" value="P:cell morphogenesis"/>
    <property type="evidence" value="ECO:0007669"/>
    <property type="project" value="InterPro"/>
</dbReference>
<dbReference type="GO" id="GO:0005524">
    <property type="term" value="F:ATP binding"/>
    <property type="evidence" value="ECO:0007669"/>
    <property type="project" value="UniProtKB-KW"/>
</dbReference>
<dbReference type="RefSeq" id="WP_143332416.1">
    <property type="nucleotide sequence ID" value="NZ_AP019697.1"/>
</dbReference>
<evidence type="ECO:0000256" key="2">
    <source>
        <dbReference type="ARBA" id="ARBA00022490"/>
    </source>
</evidence>
<keyword evidence="5" id="KW-0133">Cell shape</keyword>
<evidence type="ECO:0000313" key="8">
    <source>
        <dbReference type="Proteomes" id="UP000320585"/>
    </source>
</evidence>
<name>A0A8D4UU33_9FIRM</name>
<dbReference type="GeneID" id="92715992"/>
<dbReference type="InterPro" id="IPR056546">
    <property type="entry name" value="MreB_MamK-like"/>
</dbReference>
<comment type="subcellular location">
    <subcellularLocation>
        <location evidence="1">Cytoplasm</location>
    </subcellularLocation>
</comment>
<dbReference type="PANTHER" id="PTHR42749">
    <property type="entry name" value="CELL SHAPE-DETERMINING PROTEIN MREB"/>
    <property type="match status" value="1"/>
</dbReference>
<dbReference type="PRINTS" id="PR01652">
    <property type="entry name" value="SHAPEPROTEIN"/>
</dbReference>
<dbReference type="SUPFAM" id="SSF53067">
    <property type="entry name" value="Actin-like ATPase domain"/>
    <property type="match status" value="2"/>
</dbReference>
<evidence type="ECO:0000256" key="3">
    <source>
        <dbReference type="ARBA" id="ARBA00022741"/>
    </source>
</evidence>
<protein>
    <submittedName>
        <fullName evidence="7">Protein MreBH</fullName>
    </submittedName>
</protein>
<dbReference type="KEGG" id="dho:Dia5BBH33_07740"/>
<dbReference type="GO" id="GO:0008360">
    <property type="term" value="P:regulation of cell shape"/>
    <property type="evidence" value="ECO:0007669"/>
    <property type="project" value="UniProtKB-KW"/>
</dbReference>
<evidence type="ECO:0000256" key="5">
    <source>
        <dbReference type="ARBA" id="ARBA00022960"/>
    </source>
</evidence>
<reference evidence="8" key="1">
    <citation type="submission" date="2019-05" db="EMBL/GenBank/DDBJ databases">
        <title>Complete genome sequencing of Dialister sp. strain 5BBH33.</title>
        <authorList>
            <person name="Sakamoto M."/>
            <person name="Murakami T."/>
            <person name="Mori H."/>
        </authorList>
    </citation>
    <scope>NUCLEOTIDE SEQUENCE [LARGE SCALE GENOMIC DNA]</scope>
    <source>
        <strain evidence="8">5BBH33</strain>
    </source>
</reference>
<dbReference type="AlphaFoldDB" id="A0A8D4UU33"/>
<keyword evidence="2" id="KW-0963">Cytoplasm</keyword>
<dbReference type="Gene3D" id="3.30.420.40">
    <property type="match status" value="2"/>
</dbReference>